<feature type="repeat" description="ANK" evidence="3">
    <location>
        <begin position="1238"/>
        <end position="1271"/>
    </location>
</feature>
<evidence type="ECO:0000256" key="3">
    <source>
        <dbReference type="PROSITE-ProRule" id="PRU00023"/>
    </source>
</evidence>
<dbReference type="InterPro" id="IPR002110">
    <property type="entry name" value="Ankyrin_rpt"/>
</dbReference>
<dbReference type="SUPFAM" id="SSF48403">
    <property type="entry name" value="Ankyrin repeat"/>
    <property type="match status" value="1"/>
</dbReference>
<feature type="region of interest" description="Disordered" evidence="4">
    <location>
        <begin position="161"/>
        <end position="196"/>
    </location>
</feature>
<dbReference type="InterPro" id="IPR049050">
    <property type="entry name" value="nSTAND3"/>
</dbReference>
<feature type="region of interest" description="Disordered" evidence="4">
    <location>
        <begin position="430"/>
        <end position="555"/>
    </location>
</feature>
<feature type="region of interest" description="Disordered" evidence="4">
    <location>
        <begin position="226"/>
        <end position="267"/>
    </location>
</feature>
<dbReference type="PROSITE" id="PS50297">
    <property type="entry name" value="ANK_REP_REGION"/>
    <property type="match status" value="1"/>
</dbReference>
<dbReference type="PROSITE" id="PS50088">
    <property type="entry name" value="ANK_REPEAT"/>
    <property type="match status" value="2"/>
</dbReference>
<proteinExistence type="predicted"/>
<feature type="compositionally biased region" description="Polar residues" evidence="4">
    <location>
        <begin position="231"/>
        <end position="251"/>
    </location>
</feature>
<keyword evidence="1" id="KW-0677">Repeat</keyword>
<evidence type="ECO:0000256" key="4">
    <source>
        <dbReference type="SAM" id="MobiDB-lite"/>
    </source>
</evidence>
<evidence type="ECO:0000313" key="7">
    <source>
        <dbReference type="Proteomes" id="UP001374579"/>
    </source>
</evidence>
<feature type="compositionally biased region" description="Polar residues" evidence="4">
    <location>
        <begin position="524"/>
        <end position="546"/>
    </location>
</feature>
<dbReference type="Pfam" id="PF12796">
    <property type="entry name" value="Ank_2"/>
    <property type="match status" value="2"/>
</dbReference>
<feature type="compositionally biased region" description="Basic and acidic residues" evidence="4">
    <location>
        <begin position="430"/>
        <end position="439"/>
    </location>
</feature>
<feature type="compositionally biased region" description="Basic and acidic residues" evidence="4">
    <location>
        <begin position="184"/>
        <end position="195"/>
    </location>
</feature>
<dbReference type="InterPro" id="IPR036770">
    <property type="entry name" value="Ankyrin_rpt-contain_sf"/>
</dbReference>
<evidence type="ECO:0000259" key="5">
    <source>
        <dbReference type="Pfam" id="PF20720"/>
    </source>
</evidence>
<evidence type="ECO:0000256" key="2">
    <source>
        <dbReference type="ARBA" id="ARBA00023043"/>
    </source>
</evidence>
<dbReference type="InterPro" id="IPR027417">
    <property type="entry name" value="P-loop_NTPase"/>
</dbReference>
<feature type="compositionally biased region" description="Low complexity" evidence="4">
    <location>
        <begin position="284"/>
        <end position="293"/>
    </location>
</feature>
<gene>
    <name evidence="6" type="ORF">V1264_010289</name>
</gene>
<sequence>MTELHFTNDFEDDNDIYITEFEDDSLSSESASFNGPSVGDAATNIVDSTHASPSQDLVNFDSGDRSNNLPNETRNEQSVANQRSVRQQSPSDHSDIVNFSWASEDKGDYSKSAWGLDLCDTGERNIWGPVPEAQNGELTSRSVSSSAGWDDRLWSRKATELHNVESQSDHPTASATEQGAAAAEQKRDSCDEKAESTGNLDSFHLFSLDSGDFWFRVQKSVLEARSPMAEPQTSALTGQQEGLPRTSQSMGQRGHQHPAGLHTPSPELESAPLEEFLAGLNLGSLGDDVGSGSQHVHEQEGRRVVETNHSPNRTSVSAQPQYQQLSNSQEPPSNTHHPNLTYPDRHIHRAVEDEDTVTKAQQNRPWKLPEKSVVSTEMPRPGRQVKFEEDQGGIRHFGMILTLEQQTETRSDADLVASLASSGRVDHDAILKPETDYRESSLTGSTSRPLIRNPEERSHFGTTNPTEPPGSQDAEDSQLHGSQSVGGADHSAPAAAEDVAHESASSLSMNTSAAKPMMKPAPSSEATLDTTVPGSSHIATNDRSPSSPAPSPVQFFGATASRSVSHSDWSSTFMADNPPCLPVQDQTWTEVCKDQELFYPTQAFEEAKDILFNSEHRRILLVGPPGSGKRTLAHALLRYADMKNVAPYVIKTFKEWRECVGGSNGQEGQGMNSTQILLFDHIFGKGLLKRLDVWEKVFDLMEGFCQQGKVMLVFTFYPHILKALREARPNCDLFRCDCEVQMDLSEEDRRKMLESHMECLEVRDMQKYRDTFIHFVTKQIDESGPVFPECCRRARVFITSYVPLPDPQKNEENFRQYLFDGGKIFSRLSPVYKDFVSQLLHEEDASSEKLLAAFCLLLGKVDLMGDQSARIVAEMCKDIGFSSTFSSISLLNMLKKFRGTLVRDDCSDFVSRHVYEGAALALAHLHVCVVIKLVDWQFLVKRCIVPLSGVKINDTVRPFILEVKRVTADRKSPEYIALVRRIAHGLASPSEMAFAVQHDALQSQDFAKDVQSVHNAEVLLKVLAENCDSVHDASLLYWTVFNDSGFLFKLIFKFVGGKRRHCKANLVRIALACCVLAGKSEFLAFLLKYWKQVTHEDVELLLRGTHIQSHSFMPLPRKKECVSQAWLNQLKHVNSVSTEGMHETVTSFSEMSPSASDTAGPLSLPASFDSQQEIGEVSAPVQVRTSSLKIPKTESKRKPKVIEISRPPLHLAITYKNSAVVDLLVEKFPCCLSVTDHSGRTALHMAARYGYVDIAQKLLLQRRSLLSATDGFGNNALHESCSSGQMEVAKLLMEADASMANVHNNFGSTPVDLALLEGNADLASLLSYKSVSCR</sequence>
<feature type="region of interest" description="Disordered" evidence="4">
    <location>
        <begin position="21"/>
        <end position="96"/>
    </location>
</feature>
<feature type="region of interest" description="Disordered" evidence="4">
    <location>
        <begin position="356"/>
        <end position="379"/>
    </location>
</feature>
<feature type="domain" description="Novel STAND NTPase 3" evidence="5">
    <location>
        <begin position="598"/>
        <end position="757"/>
    </location>
</feature>
<evidence type="ECO:0000313" key="6">
    <source>
        <dbReference type="EMBL" id="KAK7090502.1"/>
    </source>
</evidence>
<feature type="repeat" description="ANK" evidence="3">
    <location>
        <begin position="1272"/>
        <end position="1304"/>
    </location>
</feature>
<keyword evidence="7" id="KW-1185">Reference proteome</keyword>
<reference evidence="6 7" key="1">
    <citation type="submission" date="2024-02" db="EMBL/GenBank/DDBJ databases">
        <title>Chromosome-scale genome assembly of the rough periwinkle Littorina saxatilis.</title>
        <authorList>
            <person name="De Jode A."/>
            <person name="Faria R."/>
            <person name="Formenti G."/>
            <person name="Sims Y."/>
            <person name="Smith T.P."/>
            <person name="Tracey A."/>
            <person name="Wood J.M.D."/>
            <person name="Zagrodzka Z.B."/>
            <person name="Johannesson K."/>
            <person name="Butlin R.K."/>
            <person name="Leder E.H."/>
        </authorList>
    </citation>
    <scope>NUCLEOTIDE SEQUENCE [LARGE SCALE GENOMIC DNA]</scope>
    <source>
        <strain evidence="6">Snail1</strain>
        <tissue evidence="6">Muscle</tissue>
    </source>
</reference>
<feature type="compositionally biased region" description="Polar residues" evidence="4">
    <location>
        <begin position="65"/>
        <end position="91"/>
    </location>
</feature>
<feature type="compositionally biased region" description="Low complexity" evidence="4">
    <location>
        <begin position="172"/>
        <end position="183"/>
    </location>
</feature>
<feature type="region of interest" description="Disordered" evidence="4">
    <location>
        <begin position="284"/>
        <end position="342"/>
    </location>
</feature>
<feature type="compositionally biased region" description="Polar residues" evidence="4">
    <location>
        <begin position="503"/>
        <end position="513"/>
    </location>
</feature>
<protein>
    <recommendedName>
        <fullName evidence="5">Novel STAND NTPase 3 domain-containing protein</fullName>
    </recommendedName>
</protein>
<keyword evidence="2 3" id="KW-0040">ANK repeat</keyword>
<organism evidence="6 7">
    <name type="scientific">Littorina saxatilis</name>
    <dbReference type="NCBI Taxonomy" id="31220"/>
    <lineage>
        <taxon>Eukaryota</taxon>
        <taxon>Metazoa</taxon>
        <taxon>Spiralia</taxon>
        <taxon>Lophotrochozoa</taxon>
        <taxon>Mollusca</taxon>
        <taxon>Gastropoda</taxon>
        <taxon>Caenogastropoda</taxon>
        <taxon>Littorinimorpha</taxon>
        <taxon>Littorinoidea</taxon>
        <taxon>Littorinidae</taxon>
        <taxon>Littorina</taxon>
    </lineage>
</organism>
<dbReference type="Gene3D" id="3.40.50.300">
    <property type="entry name" value="P-loop containing nucleotide triphosphate hydrolases"/>
    <property type="match status" value="1"/>
</dbReference>
<dbReference type="EMBL" id="JBAMIC010000024">
    <property type="protein sequence ID" value="KAK7090502.1"/>
    <property type="molecule type" value="Genomic_DNA"/>
</dbReference>
<accession>A0AAN9AP22</accession>
<feature type="compositionally biased region" description="Polar residues" evidence="4">
    <location>
        <begin position="307"/>
        <end position="338"/>
    </location>
</feature>
<dbReference type="CDD" id="cd00009">
    <property type="entry name" value="AAA"/>
    <property type="match status" value="1"/>
</dbReference>
<dbReference type="SUPFAM" id="SSF52540">
    <property type="entry name" value="P-loop containing nucleoside triphosphate hydrolases"/>
    <property type="match status" value="1"/>
</dbReference>
<name>A0AAN9AP22_9CAEN</name>
<dbReference type="SMART" id="SM00248">
    <property type="entry name" value="ANK"/>
    <property type="match status" value="4"/>
</dbReference>
<feature type="compositionally biased region" description="Basic and acidic residues" evidence="4">
    <location>
        <begin position="295"/>
        <end position="306"/>
    </location>
</feature>
<dbReference type="Pfam" id="PF20720">
    <property type="entry name" value="nSTAND3"/>
    <property type="match status" value="1"/>
</dbReference>
<dbReference type="PANTHER" id="PTHR24173">
    <property type="entry name" value="ANKYRIN REPEAT CONTAINING"/>
    <property type="match status" value="1"/>
</dbReference>
<feature type="compositionally biased region" description="Polar residues" evidence="4">
    <location>
        <begin position="45"/>
        <end position="57"/>
    </location>
</feature>
<comment type="caution">
    <text evidence="6">The sequence shown here is derived from an EMBL/GenBank/DDBJ whole genome shotgun (WGS) entry which is preliminary data.</text>
</comment>
<dbReference type="Gene3D" id="1.25.40.20">
    <property type="entry name" value="Ankyrin repeat-containing domain"/>
    <property type="match status" value="1"/>
</dbReference>
<dbReference type="Proteomes" id="UP001374579">
    <property type="component" value="Unassembled WGS sequence"/>
</dbReference>
<dbReference type="PANTHER" id="PTHR24173:SF74">
    <property type="entry name" value="ANKYRIN REPEAT DOMAIN-CONTAINING PROTEIN 16"/>
    <property type="match status" value="1"/>
</dbReference>
<evidence type="ECO:0000256" key="1">
    <source>
        <dbReference type="ARBA" id="ARBA00022737"/>
    </source>
</evidence>